<evidence type="ECO:0000256" key="1">
    <source>
        <dbReference type="SAM" id="MobiDB-lite"/>
    </source>
</evidence>
<accession>A0ABR1TTA6</accession>
<gene>
    <name evidence="2" type="ORF">PG994_011616</name>
</gene>
<sequence>MPRQGHISAEECPLGERDFEVLGYAFLCIDGEFPAVDCRLLAGLAGFQSAPEAVQHWAAFKTKVKGFRIRPELGDINLRELQVAGYAWQCFPTSQIPEIKPKRLFKLGLYETQEQAAKAWDMIQEKLYTLEENDDSGPAGAAPAASAGPSPRVARTTPNKRNADQEGDGEAGSPAAKRRRVDYRAGT</sequence>
<dbReference type="Proteomes" id="UP001480595">
    <property type="component" value="Unassembled WGS sequence"/>
</dbReference>
<dbReference type="GeneID" id="92096088"/>
<evidence type="ECO:0000313" key="3">
    <source>
        <dbReference type="Proteomes" id="UP001480595"/>
    </source>
</evidence>
<reference evidence="2 3" key="1">
    <citation type="submission" date="2023-01" db="EMBL/GenBank/DDBJ databases">
        <title>Analysis of 21 Apiospora genomes using comparative genomics revels a genus with tremendous synthesis potential of carbohydrate active enzymes and secondary metabolites.</title>
        <authorList>
            <person name="Sorensen T."/>
        </authorList>
    </citation>
    <scope>NUCLEOTIDE SEQUENCE [LARGE SCALE GENOMIC DNA]</scope>
    <source>
        <strain evidence="2 3">CBS 135458</strain>
    </source>
</reference>
<name>A0ABR1TTA6_9PEZI</name>
<dbReference type="RefSeq" id="XP_066712135.1">
    <property type="nucleotide sequence ID" value="XM_066863025.1"/>
</dbReference>
<proteinExistence type="predicted"/>
<protein>
    <submittedName>
        <fullName evidence="2">Uncharacterized protein</fullName>
    </submittedName>
</protein>
<keyword evidence="3" id="KW-1185">Reference proteome</keyword>
<dbReference type="EMBL" id="JAQQWL010000011">
    <property type="protein sequence ID" value="KAK8049886.1"/>
    <property type="molecule type" value="Genomic_DNA"/>
</dbReference>
<comment type="caution">
    <text evidence="2">The sequence shown here is derived from an EMBL/GenBank/DDBJ whole genome shotgun (WGS) entry which is preliminary data.</text>
</comment>
<evidence type="ECO:0000313" key="2">
    <source>
        <dbReference type="EMBL" id="KAK8049886.1"/>
    </source>
</evidence>
<feature type="region of interest" description="Disordered" evidence="1">
    <location>
        <begin position="132"/>
        <end position="187"/>
    </location>
</feature>
<feature type="compositionally biased region" description="Low complexity" evidence="1">
    <location>
        <begin position="136"/>
        <end position="151"/>
    </location>
</feature>
<organism evidence="2 3">
    <name type="scientific">Apiospora phragmitis</name>
    <dbReference type="NCBI Taxonomy" id="2905665"/>
    <lineage>
        <taxon>Eukaryota</taxon>
        <taxon>Fungi</taxon>
        <taxon>Dikarya</taxon>
        <taxon>Ascomycota</taxon>
        <taxon>Pezizomycotina</taxon>
        <taxon>Sordariomycetes</taxon>
        <taxon>Xylariomycetidae</taxon>
        <taxon>Amphisphaeriales</taxon>
        <taxon>Apiosporaceae</taxon>
        <taxon>Apiospora</taxon>
    </lineage>
</organism>